<feature type="transmembrane region" description="Helical" evidence="1">
    <location>
        <begin position="60"/>
        <end position="79"/>
    </location>
</feature>
<name>A0A846QSW2_9BACT</name>
<dbReference type="PROSITE" id="PS51257">
    <property type="entry name" value="PROKAR_LIPOPROTEIN"/>
    <property type="match status" value="1"/>
</dbReference>
<evidence type="ECO:0000256" key="1">
    <source>
        <dbReference type="SAM" id="Phobius"/>
    </source>
</evidence>
<feature type="transmembrane region" description="Helical" evidence="1">
    <location>
        <begin position="100"/>
        <end position="117"/>
    </location>
</feature>
<accession>A0A846QSW2</accession>
<sequence>MMRRLASLTCTMWCFAALAAWLVVGCVMASRIGAPEIFKAMNATLVIDWLADAARSHPLIAAWFACGLAAAGMLMLNLLASLWTRLVPQARRHRDAERTAMLLVHLLFAVVLIGHLSDITVGFKHTGIRLSPGEQAELDDGYAVRVATIDFTDNPELLRHSRSDPRGRMTRAEFHPEANPVTVQVLRNGETLMDGTVRVLAPLVREGLRLTLTRIERDDALDAPLRAVFALSWNPLHEVFFCVYAVMIACIVVLALRLARRETARIGGARTGGPQ</sequence>
<keyword evidence="4" id="KW-1185">Reference proteome</keyword>
<reference evidence="3 4" key="1">
    <citation type="submission" date="2020-03" db="EMBL/GenBank/DDBJ databases">
        <title>Genomic Encyclopedia of Type Strains, Phase IV (KMG-IV): sequencing the most valuable type-strain genomes for metagenomic binning, comparative biology and taxonomic classification.</title>
        <authorList>
            <person name="Goeker M."/>
        </authorList>
    </citation>
    <scope>NUCLEOTIDE SEQUENCE [LARGE SCALE GENOMIC DNA]</scope>
    <source>
        <strain evidence="3 4">DSM 24233</strain>
    </source>
</reference>
<organism evidence="3 4">
    <name type="scientific">Desulfobaculum xiamenense</name>
    <dbReference type="NCBI Taxonomy" id="995050"/>
    <lineage>
        <taxon>Bacteria</taxon>
        <taxon>Pseudomonadati</taxon>
        <taxon>Thermodesulfobacteriota</taxon>
        <taxon>Desulfovibrionia</taxon>
        <taxon>Desulfovibrionales</taxon>
        <taxon>Desulfovibrionaceae</taxon>
        <taxon>Desulfobaculum</taxon>
    </lineage>
</organism>
<dbReference type="Proteomes" id="UP000580856">
    <property type="component" value="Unassembled WGS sequence"/>
</dbReference>
<feature type="signal peptide" evidence="2">
    <location>
        <begin position="1"/>
        <end position="19"/>
    </location>
</feature>
<dbReference type="RefSeq" id="WP_167941600.1">
    <property type="nucleotide sequence ID" value="NZ_JAATJA010000002.1"/>
</dbReference>
<comment type="caution">
    <text evidence="3">The sequence shown here is derived from an EMBL/GenBank/DDBJ whole genome shotgun (WGS) entry which is preliminary data.</text>
</comment>
<keyword evidence="1" id="KW-0812">Transmembrane</keyword>
<protein>
    <submittedName>
        <fullName evidence="3">Uncharacterized membrane protein YhaH (DUF805 family)</fullName>
    </submittedName>
</protein>
<evidence type="ECO:0000313" key="4">
    <source>
        <dbReference type="Proteomes" id="UP000580856"/>
    </source>
</evidence>
<feature type="transmembrane region" description="Helical" evidence="1">
    <location>
        <begin position="236"/>
        <end position="256"/>
    </location>
</feature>
<dbReference type="AlphaFoldDB" id="A0A846QSW2"/>
<dbReference type="EMBL" id="JAATJA010000002">
    <property type="protein sequence ID" value="NJB68545.1"/>
    <property type="molecule type" value="Genomic_DNA"/>
</dbReference>
<evidence type="ECO:0000256" key="2">
    <source>
        <dbReference type="SAM" id="SignalP"/>
    </source>
</evidence>
<feature type="chain" id="PRO_5032905366" evidence="2">
    <location>
        <begin position="20"/>
        <end position="275"/>
    </location>
</feature>
<proteinExistence type="predicted"/>
<keyword evidence="1" id="KW-1133">Transmembrane helix</keyword>
<keyword evidence="2" id="KW-0732">Signal</keyword>
<keyword evidence="1" id="KW-0472">Membrane</keyword>
<evidence type="ECO:0000313" key="3">
    <source>
        <dbReference type="EMBL" id="NJB68545.1"/>
    </source>
</evidence>
<gene>
    <name evidence="3" type="ORF">GGQ74_002218</name>
</gene>